<dbReference type="Proteomes" id="UP000095285">
    <property type="component" value="Unassembled WGS sequence"/>
</dbReference>
<sequence length="209" mass="24138">MSQKREDSDVTRNQSANNPRLELLAVTIGVRVLEFITQEIDAEKTYLWTDSACVLQWLRKSPVKVTHPTDFRVNPTSGIVGAKQTLMLKIKRLKTEPRSDRFDLEALPYIEELLQTDKRTTRVPLKHRIRLFFSFGYVPIVYSVRYKQVEPWDAIFPALDDPDNLKISPHLSQICKEAGITQEEREHLTLNEFIILDAATTRTETDSIP</sequence>
<dbReference type="SUPFAM" id="SSF49354">
    <property type="entry name" value="PapD-like"/>
    <property type="match status" value="1"/>
</dbReference>
<dbReference type="WBParaSite" id="EN70_9077">
    <property type="protein sequence ID" value="EN70_9077"/>
    <property type="gene ID" value="EN70_9077"/>
</dbReference>
<reference evidence="1" key="1">
    <citation type="submission" date="2012-04" db="EMBL/GenBank/DDBJ databases">
        <title>The Genome Sequence of Loa loa.</title>
        <authorList>
            <consortium name="The Broad Institute Genome Sequencing Platform"/>
            <consortium name="Broad Institute Genome Sequencing Center for Infectious Disease"/>
            <person name="Nutman T.B."/>
            <person name="Fink D.L."/>
            <person name="Russ C."/>
            <person name="Young S."/>
            <person name="Zeng Q."/>
            <person name="Gargeya S."/>
            <person name="Alvarado L."/>
            <person name="Berlin A."/>
            <person name="Chapman S.B."/>
            <person name="Chen Z."/>
            <person name="Freedman E."/>
            <person name="Gellesch M."/>
            <person name="Goldberg J."/>
            <person name="Griggs A."/>
            <person name="Gujja S."/>
            <person name="Heilman E.R."/>
            <person name="Heiman D."/>
            <person name="Howarth C."/>
            <person name="Mehta T."/>
            <person name="Neiman D."/>
            <person name="Pearson M."/>
            <person name="Roberts A."/>
            <person name="Saif S."/>
            <person name="Shea T."/>
            <person name="Shenoy N."/>
            <person name="Sisk P."/>
            <person name="Stolte C."/>
            <person name="Sykes S."/>
            <person name="White J."/>
            <person name="Yandava C."/>
            <person name="Haas B."/>
            <person name="Henn M.R."/>
            <person name="Nusbaum C."/>
            <person name="Birren B."/>
        </authorList>
    </citation>
    <scope>NUCLEOTIDE SEQUENCE [LARGE SCALE GENOMIC DNA]</scope>
</reference>
<dbReference type="AlphaFoldDB" id="A0A1I7W2V3"/>
<reference evidence="2" key="2">
    <citation type="submission" date="2016-11" db="UniProtKB">
        <authorList>
            <consortium name="WormBaseParasite"/>
        </authorList>
    </citation>
    <scope>IDENTIFICATION</scope>
</reference>
<evidence type="ECO:0000313" key="2">
    <source>
        <dbReference type="WBParaSite" id="EN70_9077"/>
    </source>
</evidence>
<protein>
    <submittedName>
        <fullName evidence="2">Integrase catalytic domain-containing protein</fullName>
    </submittedName>
</protein>
<accession>A0A1I7W2V3</accession>
<organism evidence="1 2">
    <name type="scientific">Loa loa</name>
    <name type="common">Eye worm</name>
    <name type="synonym">Filaria loa</name>
    <dbReference type="NCBI Taxonomy" id="7209"/>
    <lineage>
        <taxon>Eukaryota</taxon>
        <taxon>Metazoa</taxon>
        <taxon>Ecdysozoa</taxon>
        <taxon>Nematoda</taxon>
        <taxon>Chromadorea</taxon>
        <taxon>Rhabditida</taxon>
        <taxon>Spirurina</taxon>
        <taxon>Spiruromorpha</taxon>
        <taxon>Filarioidea</taxon>
        <taxon>Onchocercidae</taxon>
        <taxon>Loa</taxon>
    </lineage>
</organism>
<evidence type="ECO:0000313" key="1">
    <source>
        <dbReference type="Proteomes" id="UP000095285"/>
    </source>
</evidence>
<proteinExistence type="predicted"/>
<dbReference type="InterPro" id="IPR013783">
    <property type="entry name" value="Ig-like_fold"/>
</dbReference>
<keyword evidence="1" id="KW-1185">Reference proteome</keyword>
<dbReference type="InterPro" id="IPR008962">
    <property type="entry name" value="PapD-like_sf"/>
</dbReference>
<dbReference type="Gene3D" id="2.60.40.10">
    <property type="entry name" value="Immunoglobulins"/>
    <property type="match status" value="1"/>
</dbReference>
<name>A0A1I7W2V3_LOALO</name>